<proteinExistence type="predicted"/>
<organism evidence="3 4">
    <name type="scientific">Streptomyces mobaraensis (strain ATCC 29032 / DSM 40847 / JCM 4168 / NBRC 13819 / NCIMB 11159 / IPCR 16-22)</name>
    <dbReference type="NCBI Taxonomy" id="1223523"/>
    <lineage>
        <taxon>Bacteria</taxon>
        <taxon>Bacillati</taxon>
        <taxon>Actinomycetota</taxon>
        <taxon>Actinomycetes</taxon>
        <taxon>Kitasatosporales</taxon>
        <taxon>Streptomycetaceae</taxon>
        <taxon>Streptomyces</taxon>
    </lineage>
</organism>
<name>M3A3L6_STRM1</name>
<dbReference type="EMBL" id="AORZ01000043">
    <property type="protein sequence ID" value="EME99653.1"/>
    <property type="molecule type" value="Genomic_DNA"/>
</dbReference>
<feature type="transmembrane region" description="Helical" evidence="2">
    <location>
        <begin position="386"/>
        <end position="407"/>
    </location>
</feature>
<feature type="transmembrane region" description="Helical" evidence="2">
    <location>
        <begin position="272"/>
        <end position="298"/>
    </location>
</feature>
<sequence length="893" mass="90314">MALVTPYAHSGPPLPSHPRSAARHKPGAGRAFLGGAVAAGLGLGAFATLVLVLWIVSPYPDSGPAGALHIAAGLWLLAHGADLVRTETLSGSTAPVGLTPLLFSVVPCLLIHRAARQAPMPPDDAEHLDEADEADEIDEVWETGDANEAVAEGFPTAASVPSDRSPVPWEVPLLPTRLPAPPLPPRTAFTALLGGYLLVSAAAVLYASSGPIRVDPLSALIHVPLVAAVPAAAGVWMAVGCPPWTPSARVRRVCRVVPGFVRRWFTAPHIVAVARAAAAGTAMLFGGAALLLAASLAVHAGAVRDAVDHLTVGWPGQLGVALLSVALLPNAVVWTAAYGLGPGFAAGVDGLVAPLALPVLGSPDRSPLPPFPLLAALPAPGEAEPVGLAGAAALVAAVGVAVAAAAVPRRPAAVGRRETVAVASLAALVCAAVAALLAYAAGGPLGVGALSRFGPSWRLTGLACLAWTLVIGVPGSLVVRRIRKEEKAVAAPDAARPRGWGWRARQVLGLRTAKAVATDGADGTDGAVSVGKGAATAMDEMDASGGMDVSGGVDAPDGSYVSGGADAPGGTDASIGTDTSSAAGPSAPRRVRVRGPLSWWRGLARWLGFAVGGEGADTGPAAPAASATPGQRRTTDRDQRRAADRSSGADGGTRLGTPDGAWDGSRDGSRNGAPAAGGGGEGGEGGETVGAAGAGAGRNPAGGADGGLGGGDQSRGGRADEPDGPRASTPPRQHPTQPTQPTRPTRPEQPTEPEHPGHRPPGHPVNPVSYAPESLPLLPVHGIVLGADGRAEPPRRRHRGGRVSRAERAARREAARTARREAKQAARRARKARKSPMPPVPDPAPAGRADGDWHDTHVRQARWAALKDSGGGLMPDFEPRDPARLLDERWGEG</sequence>
<protein>
    <recommendedName>
        <fullName evidence="5">Integral membrane protein</fullName>
    </recommendedName>
</protein>
<evidence type="ECO:0000256" key="1">
    <source>
        <dbReference type="SAM" id="MobiDB-lite"/>
    </source>
</evidence>
<feature type="compositionally biased region" description="Basic and acidic residues" evidence="1">
    <location>
        <begin position="877"/>
        <end position="893"/>
    </location>
</feature>
<feature type="transmembrane region" description="Helical" evidence="2">
    <location>
        <begin position="459"/>
        <end position="479"/>
    </location>
</feature>
<feature type="compositionally biased region" description="Basic and acidic residues" evidence="1">
    <location>
        <begin position="715"/>
        <end position="724"/>
    </location>
</feature>
<dbReference type="eggNOG" id="ENOG5033EIZ">
    <property type="taxonomic scope" value="Bacteria"/>
</dbReference>
<feature type="compositionally biased region" description="Basic and acidic residues" evidence="1">
    <location>
        <begin position="633"/>
        <end position="644"/>
    </location>
</feature>
<keyword evidence="2" id="KW-0812">Transmembrane</keyword>
<feature type="compositionally biased region" description="Basic and acidic residues" evidence="1">
    <location>
        <begin position="804"/>
        <end position="824"/>
    </location>
</feature>
<evidence type="ECO:0008006" key="5">
    <source>
        <dbReference type="Google" id="ProtNLM"/>
    </source>
</evidence>
<evidence type="ECO:0000256" key="2">
    <source>
        <dbReference type="SAM" id="Phobius"/>
    </source>
</evidence>
<keyword evidence="2" id="KW-0472">Membrane</keyword>
<gene>
    <name evidence="3" type="ORF">H340_15306</name>
</gene>
<feature type="transmembrane region" description="Helical" evidence="2">
    <location>
        <begin position="318"/>
        <end position="340"/>
    </location>
</feature>
<feature type="compositionally biased region" description="Low complexity" evidence="1">
    <location>
        <begin position="729"/>
        <end position="743"/>
    </location>
</feature>
<dbReference type="Pfam" id="PF19877">
    <property type="entry name" value="DUF6350"/>
    <property type="match status" value="1"/>
</dbReference>
<dbReference type="InterPro" id="IPR045931">
    <property type="entry name" value="DUF6350"/>
</dbReference>
<comment type="caution">
    <text evidence="3">The sequence shown here is derived from an EMBL/GenBank/DDBJ whole genome shotgun (WGS) entry which is preliminary data.</text>
</comment>
<feature type="region of interest" description="Disordered" evidence="1">
    <location>
        <begin position="549"/>
        <end position="589"/>
    </location>
</feature>
<dbReference type="Proteomes" id="UP000011740">
    <property type="component" value="Unassembled WGS sequence"/>
</dbReference>
<feature type="transmembrane region" description="Helical" evidence="2">
    <location>
        <begin position="188"/>
        <end position="207"/>
    </location>
</feature>
<dbReference type="AlphaFoldDB" id="M3A3L6"/>
<feature type="transmembrane region" description="Helical" evidence="2">
    <location>
        <begin position="31"/>
        <end position="55"/>
    </location>
</feature>
<feature type="compositionally biased region" description="Polar residues" evidence="1">
    <location>
        <begin position="574"/>
        <end position="583"/>
    </location>
</feature>
<dbReference type="STRING" id="1223523.H340_15306"/>
<feature type="compositionally biased region" description="Gly residues" evidence="1">
    <location>
        <begin position="703"/>
        <end position="714"/>
    </location>
</feature>
<feature type="compositionally biased region" description="Basic residues" evidence="1">
    <location>
        <begin position="825"/>
        <end position="834"/>
    </location>
</feature>
<dbReference type="RefSeq" id="WP_004945638.1">
    <property type="nucleotide sequence ID" value="NZ_AORZ01000043.1"/>
</dbReference>
<accession>M3A3L6</accession>
<evidence type="ECO:0000313" key="3">
    <source>
        <dbReference type="EMBL" id="EME99653.1"/>
    </source>
</evidence>
<feature type="compositionally biased region" description="Gly residues" evidence="1">
    <location>
        <begin position="675"/>
        <end position="696"/>
    </location>
</feature>
<feature type="region of interest" description="Disordered" evidence="1">
    <location>
        <begin position="786"/>
        <end position="893"/>
    </location>
</feature>
<evidence type="ECO:0000313" key="4">
    <source>
        <dbReference type="Proteomes" id="UP000011740"/>
    </source>
</evidence>
<dbReference type="PATRIC" id="fig|1223523.3.peg.3134"/>
<feature type="transmembrane region" description="Helical" evidence="2">
    <location>
        <begin position="419"/>
        <end position="439"/>
    </location>
</feature>
<feature type="compositionally biased region" description="Low complexity" evidence="1">
    <location>
        <begin position="617"/>
        <end position="632"/>
    </location>
</feature>
<feature type="region of interest" description="Disordered" evidence="1">
    <location>
        <begin position="615"/>
        <end position="773"/>
    </location>
</feature>
<keyword evidence="2" id="KW-1133">Transmembrane helix</keyword>
<feature type="transmembrane region" description="Helical" evidence="2">
    <location>
        <begin position="219"/>
        <end position="239"/>
    </location>
</feature>
<feature type="region of interest" description="Disordered" evidence="1">
    <location>
        <begin position="1"/>
        <end position="25"/>
    </location>
</feature>
<reference evidence="3 4" key="1">
    <citation type="journal article" date="2013" name="Genome Announc.">
        <title>Whole-Genome Shotgun Assembly and Analysis of the Genome of Streptomyces mobaraensis DSM 40847, a Strain for Industrial Production of Microbial Transglutaminase.</title>
        <authorList>
            <person name="Yang H."/>
            <person name="He T."/>
            <person name="Wu W."/>
            <person name="Zhu W."/>
            <person name="Lu B."/>
            <person name="Sun W."/>
        </authorList>
    </citation>
    <scope>NUCLEOTIDE SEQUENCE [LARGE SCALE GENOMIC DNA]</scope>
    <source>
        <strain evidence="3 4">DSM 40847</strain>
    </source>
</reference>
<feature type="compositionally biased region" description="Basic and acidic residues" evidence="1">
    <location>
        <begin position="849"/>
        <end position="858"/>
    </location>
</feature>